<evidence type="ECO:0000256" key="5">
    <source>
        <dbReference type="ARBA" id="ARBA00022786"/>
    </source>
</evidence>
<keyword evidence="3 6" id="KW-1017">Isopeptide bond</keyword>
<comment type="pathway">
    <text evidence="6 7">tRNA modification; 5-methoxycarbonylmethyl-2-thiouridine-tRNA biosynthesis.</text>
</comment>
<name>A0A815Y041_ADIRI</name>
<dbReference type="CDD" id="cd01764">
    <property type="entry name" value="Ubl_Urm1"/>
    <property type="match status" value="1"/>
</dbReference>
<dbReference type="InterPro" id="IPR012675">
    <property type="entry name" value="Beta-grasp_dom_sf"/>
</dbReference>
<evidence type="ECO:0000256" key="6">
    <source>
        <dbReference type="HAMAP-Rule" id="MF_03048"/>
    </source>
</evidence>
<comment type="caution">
    <text evidence="8">The sequence shown here is derived from an EMBL/GenBank/DDBJ whole genome shotgun (WGS) entry which is preliminary data.</text>
</comment>
<dbReference type="GO" id="GO:0034227">
    <property type="term" value="P:tRNA thio-modification"/>
    <property type="evidence" value="ECO:0007669"/>
    <property type="project" value="UniProtKB-UniRule"/>
</dbReference>
<dbReference type="GO" id="GO:0005829">
    <property type="term" value="C:cytosol"/>
    <property type="evidence" value="ECO:0007669"/>
    <property type="project" value="UniProtKB-UniRule"/>
</dbReference>
<feature type="modified residue" description="1-thioglycine" evidence="6">
    <location>
        <position position="97"/>
    </location>
</feature>
<protein>
    <recommendedName>
        <fullName evidence="6">Ubiquitin-related modifier 1 homolog</fullName>
    </recommendedName>
</protein>
<dbReference type="Gene3D" id="3.10.20.30">
    <property type="match status" value="1"/>
</dbReference>
<reference evidence="8" key="1">
    <citation type="submission" date="2021-02" db="EMBL/GenBank/DDBJ databases">
        <authorList>
            <person name="Nowell W R."/>
        </authorList>
    </citation>
    <scope>NUCLEOTIDE SEQUENCE</scope>
</reference>
<comment type="subcellular location">
    <subcellularLocation>
        <location evidence="1 6 7">Cytoplasm</location>
    </subcellularLocation>
</comment>
<dbReference type="SUPFAM" id="SSF54285">
    <property type="entry name" value="MoaD/ThiS"/>
    <property type="match status" value="1"/>
</dbReference>
<evidence type="ECO:0000313" key="8">
    <source>
        <dbReference type="EMBL" id="CAF1564894.1"/>
    </source>
</evidence>
<proteinExistence type="inferred from homology"/>
<comment type="PTM">
    <text evidence="6">C-terminal thiocarboxylation occurs in 2 steps, it is first acyl-adenylated (-COAMP) via the hesA/moeB/thiF part of the MOCS3/UBA4 homolog, then thiocarboxylated (-COSH) via the rhodanese domain of the MOCS3/UBA4 homolog.</text>
</comment>
<evidence type="ECO:0000256" key="4">
    <source>
        <dbReference type="ARBA" id="ARBA00022694"/>
    </source>
</evidence>
<dbReference type="InterPro" id="IPR016155">
    <property type="entry name" value="Mopterin_synth/thiamin_S_b"/>
</dbReference>
<dbReference type="GO" id="GO:0032447">
    <property type="term" value="P:protein urmylation"/>
    <property type="evidence" value="ECO:0007669"/>
    <property type="project" value="UniProtKB-UniRule"/>
</dbReference>
<dbReference type="InterPro" id="IPR015221">
    <property type="entry name" value="Urm1"/>
</dbReference>
<accession>A0A815Y041</accession>
<feature type="cross-link" description="Glycyl lysine isopeptide (Gly-Lys) (interchain with K-? in acceptor proteins)" evidence="6">
    <location>
        <position position="97"/>
    </location>
</feature>
<comment type="similarity">
    <text evidence="6 7">Belongs to the URM1 family.</text>
</comment>
<evidence type="ECO:0000256" key="7">
    <source>
        <dbReference type="RuleBase" id="RU361182"/>
    </source>
</evidence>
<evidence type="ECO:0000313" key="9">
    <source>
        <dbReference type="Proteomes" id="UP000663828"/>
    </source>
</evidence>
<evidence type="ECO:0000256" key="2">
    <source>
        <dbReference type="ARBA" id="ARBA00022490"/>
    </source>
</evidence>
<dbReference type="PANTHER" id="PTHR14986">
    <property type="entry name" value="RURM1 PROTEIN"/>
    <property type="match status" value="1"/>
</dbReference>
<dbReference type="EMBL" id="CAJNOR010005499">
    <property type="protein sequence ID" value="CAF1564894.1"/>
    <property type="molecule type" value="Genomic_DNA"/>
</dbReference>
<dbReference type="AlphaFoldDB" id="A0A815Y041"/>
<dbReference type="HAMAP" id="MF_03048">
    <property type="entry name" value="Urm1"/>
    <property type="match status" value="1"/>
</dbReference>
<keyword evidence="4 6" id="KW-0819">tRNA processing</keyword>
<keyword evidence="2 6" id="KW-0963">Cytoplasm</keyword>
<dbReference type="FunFam" id="3.10.20.30:FF:000021">
    <property type="entry name" value="Ubiquitin-related modifier 1"/>
    <property type="match status" value="1"/>
</dbReference>
<dbReference type="GO" id="GO:0002098">
    <property type="term" value="P:tRNA wobble uridine modification"/>
    <property type="evidence" value="ECO:0007669"/>
    <property type="project" value="UniProtKB-UniRule"/>
</dbReference>
<gene>
    <name evidence="8" type="ORF">XAT740_LOCUS43943</name>
</gene>
<comment type="function">
    <text evidence="6">Acts as a sulfur carrier required for 2-thiolation of mcm(5)S(2)U at tRNA wobble positions of cytosolic tRNA(Lys), tRNA(Glu) and tRNA(Gln). Serves as sulfur donor in tRNA 2-thiolation reaction by being thiocarboxylated (-COSH) at its C-terminus by the MOCS3/UBA4 homolog. The sulfur is then transferred to tRNA to form 2-thiolation of mcm(5)S(2)U. Also acts as a ubiquitin-like protein (UBL) that is covalently conjugated via an isopeptide bond to lysine residues of target proteins. The thiocarboxylated form serves as substrate for conjugation and oxidative stress specifically induces the formation of UBL-protein conjugates.</text>
</comment>
<keyword evidence="9" id="KW-1185">Reference proteome</keyword>
<organism evidence="8 9">
    <name type="scientific">Adineta ricciae</name>
    <name type="common">Rotifer</name>
    <dbReference type="NCBI Taxonomy" id="249248"/>
    <lineage>
        <taxon>Eukaryota</taxon>
        <taxon>Metazoa</taxon>
        <taxon>Spiralia</taxon>
        <taxon>Gnathifera</taxon>
        <taxon>Rotifera</taxon>
        <taxon>Eurotatoria</taxon>
        <taxon>Bdelloidea</taxon>
        <taxon>Adinetida</taxon>
        <taxon>Adinetidae</taxon>
        <taxon>Adineta</taxon>
    </lineage>
</organism>
<sequence>MHLTLEFAGGAELLFGKQKTHPVDLPESQTPWTIRTLLVWMRDNLLRERPELFIQGDSVRPGILVLVNDTDWELLDGLNYQLKENDNILFVSTLHGG</sequence>
<dbReference type="PIRSF" id="PIRSF037379">
    <property type="entry name" value="Ubiquitin-related_modifier_1"/>
    <property type="match status" value="1"/>
</dbReference>
<evidence type="ECO:0000256" key="3">
    <source>
        <dbReference type="ARBA" id="ARBA00022499"/>
    </source>
</evidence>
<evidence type="ECO:0000256" key="1">
    <source>
        <dbReference type="ARBA" id="ARBA00004496"/>
    </source>
</evidence>
<dbReference type="UniPathway" id="UPA00988"/>
<keyword evidence="5 6" id="KW-0833">Ubl conjugation pathway</keyword>
<dbReference type="Proteomes" id="UP000663828">
    <property type="component" value="Unassembled WGS sequence"/>
</dbReference>
<dbReference type="Pfam" id="PF09138">
    <property type="entry name" value="Urm1"/>
    <property type="match status" value="1"/>
</dbReference>